<dbReference type="InterPro" id="IPR050346">
    <property type="entry name" value="FMO-like"/>
</dbReference>
<evidence type="ECO:0000256" key="2">
    <source>
        <dbReference type="ARBA" id="ARBA00022827"/>
    </source>
</evidence>
<keyword evidence="1 4" id="KW-0285">Flavoprotein</keyword>
<dbReference type="Proteomes" id="UP000762676">
    <property type="component" value="Unassembled WGS sequence"/>
</dbReference>
<proteinExistence type="inferred from homology"/>
<evidence type="ECO:0000256" key="1">
    <source>
        <dbReference type="ARBA" id="ARBA00022630"/>
    </source>
</evidence>
<keyword evidence="2 4" id="KW-0274">FAD</keyword>
<dbReference type="EMBL" id="BMAT01003707">
    <property type="protein sequence ID" value="GFR61061.1"/>
    <property type="molecule type" value="Genomic_DNA"/>
</dbReference>
<reference evidence="6 7" key="1">
    <citation type="journal article" date="2021" name="Elife">
        <title>Chloroplast acquisition without the gene transfer in kleptoplastic sea slugs, Plakobranchus ocellatus.</title>
        <authorList>
            <person name="Maeda T."/>
            <person name="Takahashi S."/>
            <person name="Yoshida T."/>
            <person name="Shimamura S."/>
            <person name="Takaki Y."/>
            <person name="Nagai Y."/>
            <person name="Toyoda A."/>
            <person name="Suzuki Y."/>
            <person name="Arimoto A."/>
            <person name="Ishii H."/>
            <person name="Satoh N."/>
            <person name="Nishiyama T."/>
            <person name="Hasebe M."/>
            <person name="Maruyama T."/>
            <person name="Minagawa J."/>
            <person name="Obokata J."/>
            <person name="Shigenobu S."/>
        </authorList>
    </citation>
    <scope>NUCLEOTIDE SEQUENCE [LARGE SCALE GENOMIC DNA]</scope>
</reference>
<keyword evidence="5" id="KW-1133">Transmembrane helix</keyword>
<keyword evidence="3 4" id="KW-0560">Oxidoreductase</keyword>
<comment type="caution">
    <text evidence="6">The sequence shown here is derived from an EMBL/GenBank/DDBJ whole genome shotgun (WGS) entry which is preliminary data.</text>
</comment>
<dbReference type="InterPro" id="IPR020946">
    <property type="entry name" value="Flavin_mOase-like"/>
</dbReference>
<feature type="transmembrane region" description="Helical" evidence="5">
    <location>
        <begin position="116"/>
        <end position="133"/>
    </location>
</feature>
<dbReference type="Pfam" id="PF00743">
    <property type="entry name" value="FMO-like"/>
    <property type="match status" value="1"/>
</dbReference>
<keyword evidence="5" id="KW-0812">Transmembrane</keyword>
<keyword evidence="5" id="KW-0472">Membrane</keyword>
<dbReference type="AlphaFoldDB" id="A0AAV4EKN5"/>
<keyword evidence="4 6" id="KW-0503">Monooxygenase</keyword>
<protein>
    <recommendedName>
        <fullName evidence="4">Flavin-containing monooxygenase</fullName>
        <ecNumber evidence="4">1.-.-.-</ecNumber>
    </recommendedName>
</protein>
<name>A0AAV4EKN5_9GAST</name>
<comment type="similarity">
    <text evidence="4">Belongs to the FMO family.</text>
</comment>
<evidence type="ECO:0000313" key="7">
    <source>
        <dbReference type="Proteomes" id="UP000762676"/>
    </source>
</evidence>
<keyword evidence="7" id="KW-1185">Reference proteome</keyword>
<dbReference type="EC" id="1.-.-.-" evidence="4"/>
<evidence type="ECO:0000256" key="5">
    <source>
        <dbReference type="SAM" id="Phobius"/>
    </source>
</evidence>
<evidence type="ECO:0000256" key="3">
    <source>
        <dbReference type="ARBA" id="ARBA00023002"/>
    </source>
</evidence>
<sequence>MWEDVKCQDAINASNLIPSQHYSSLVKYLPYMDELAKLIGCYPDFRTLLRTDPVFAFKLWAGPVYPYSYRLFGPGQWTGARDAILTAMDRVRTPFQTRPLSVALGNKTSQCPRYNHIAYAVILLLVILTAVILR</sequence>
<dbReference type="PANTHER" id="PTHR23023">
    <property type="entry name" value="DIMETHYLANILINE MONOOXYGENASE"/>
    <property type="match status" value="1"/>
</dbReference>
<dbReference type="GO" id="GO:0050661">
    <property type="term" value="F:NADP binding"/>
    <property type="evidence" value="ECO:0007669"/>
    <property type="project" value="InterPro"/>
</dbReference>
<evidence type="ECO:0000256" key="4">
    <source>
        <dbReference type="RuleBase" id="RU361177"/>
    </source>
</evidence>
<dbReference type="GO" id="GO:0004499">
    <property type="term" value="F:N,N-dimethylaniline monooxygenase activity"/>
    <property type="evidence" value="ECO:0007669"/>
    <property type="project" value="InterPro"/>
</dbReference>
<comment type="cofactor">
    <cofactor evidence="4">
        <name>FAD</name>
        <dbReference type="ChEBI" id="CHEBI:57692"/>
    </cofactor>
</comment>
<accession>A0AAV4EKN5</accession>
<gene>
    <name evidence="6" type="ORF">ElyMa_001837200</name>
</gene>
<dbReference type="GO" id="GO:0050660">
    <property type="term" value="F:flavin adenine dinucleotide binding"/>
    <property type="evidence" value="ECO:0007669"/>
    <property type="project" value="InterPro"/>
</dbReference>
<evidence type="ECO:0000313" key="6">
    <source>
        <dbReference type="EMBL" id="GFR61061.1"/>
    </source>
</evidence>
<organism evidence="6 7">
    <name type="scientific">Elysia marginata</name>
    <dbReference type="NCBI Taxonomy" id="1093978"/>
    <lineage>
        <taxon>Eukaryota</taxon>
        <taxon>Metazoa</taxon>
        <taxon>Spiralia</taxon>
        <taxon>Lophotrochozoa</taxon>
        <taxon>Mollusca</taxon>
        <taxon>Gastropoda</taxon>
        <taxon>Heterobranchia</taxon>
        <taxon>Euthyneura</taxon>
        <taxon>Panpulmonata</taxon>
        <taxon>Sacoglossa</taxon>
        <taxon>Placobranchoidea</taxon>
        <taxon>Plakobranchidae</taxon>
        <taxon>Elysia</taxon>
    </lineage>
</organism>